<feature type="compositionally biased region" description="Low complexity" evidence="1">
    <location>
        <begin position="72"/>
        <end position="86"/>
    </location>
</feature>
<feature type="region of interest" description="Disordered" evidence="1">
    <location>
        <begin position="72"/>
        <end position="107"/>
    </location>
</feature>
<dbReference type="CDD" id="cd00118">
    <property type="entry name" value="LysM"/>
    <property type="match status" value="1"/>
</dbReference>
<dbReference type="Proteomes" id="UP000578077">
    <property type="component" value="Unassembled WGS sequence"/>
</dbReference>
<sequence length="223" mass="23319">MDWPDAPAPDSAARPGRRGRRSRLWVVPAQAPPPADESARLGGAAAADTIPGAHNGALFDWERQLPEWSCAESAAEAAAVPAQPAPDRSRRRPVHPDPEPARASRAPATALAAAVRVWSDRLTRRGRIVVGTAASVLATAALVALATAAATAGAAASGAAPESALREEPPSTVVVRDGDTLWDIAERVRPGDDPRSTVHRIVRVNGLGESELEPGQELEMPDF</sequence>
<dbReference type="Gene3D" id="3.10.350.10">
    <property type="entry name" value="LysM domain"/>
    <property type="match status" value="1"/>
</dbReference>
<reference evidence="3 4" key="1">
    <citation type="submission" date="2020-08" db="EMBL/GenBank/DDBJ databases">
        <title>Sequencing the genomes of 1000 actinobacteria strains.</title>
        <authorList>
            <person name="Klenk H.-P."/>
        </authorList>
    </citation>
    <scope>NUCLEOTIDE SEQUENCE [LARGE SCALE GENOMIC DNA]</scope>
    <source>
        <strain evidence="3 4">DSM 44593</strain>
    </source>
</reference>
<name>A0A841ELV7_9ACTN</name>
<dbReference type="AlphaFoldDB" id="A0A841ELV7"/>
<organism evidence="3 4">
    <name type="scientific">Streptomonospora salina</name>
    <dbReference type="NCBI Taxonomy" id="104205"/>
    <lineage>
        <taxon>Bacteria</taxon>
        <taxon>Bacillati</taxon>
        <taxon>Actinomycetota</taxon>
        <taxon>Actinomycetes</taxon>
        <taxon>Streptosporangiales</taxon>
        <taxon>Nocardiopsidaceae</taxon>
        <taxon>Streptomonospora</taxon>
    </lineage>
</organism>
<feature type="domain" description="LysM" evidence="2">
    <location>
        <begin position="171"/>
        <end position="220"/>
    </location>
</feature>
<proteinExistence type="predicted"/>
<dbReference type="SUPFAM" id="SSF54106">
    <property type="entry name" value="LysM domain"/>
    <property type="match status" value="1"/>
</dbReference>
<protein>
    <submittedName>
        <fullName evidence="3">Nucleoid-associated protein YgaU</fullName>
    </submittedName>
</protein>
<dbReference type="InterPro" id="IPR018392">
    <property type="entry name" value="LysM"/>
</dbReference>
<dbReference type="EMBL" id="JACHLY010000001">
    <property type="protein sequence ID" value="MBB6000401.1"/>
    <property type="molecule type" value="Genomic_DNA"/>
</dbReference>
<feature type="region of interest" description="Disordered" evidence="1">
    <location>
        <begin position="1"/>
        <end position="49"/>
    </location>
</feature>
<feature type="compositionally biased region" description="Low complexity" evidence="1">
    <location>
        <begin position="1"/>
        <end position="14"/>
    </location>
</feature>
<comment type="caution">
    <text evidence="3">The sequence shown here is derived from an EMBL/GenBank/DDBJ whole genome shotgun (WGS) entry which is preliminary data.</text>
</comment>
<evidence type="ECO:0000256" key="1">
    <source>
        <dbReference type="SAM" id="MobiDB-lite"/>
    </source>
</evidence>
<dbReference type="RefSeq" id="WP_312862656.1">
    <property type="nucleotide sequence ID" value="NZ_BAABKT010000032.1"/>
</dbReference>
<gene>
    <name evidence="3" type="ORF">HNR25_004152</name>
</gene>
<accession>A0A841ELV7</accession>
<keyword evidence="4" id="KW-1185">Reference proteome</keyword>
<evidence type="ECO:0000313" key="4">
    <source>
        <dbReference type="Proteomes" id="UP000578077"/>
    </source>
</evidence>
<dbReference type="Pfam" id="PF01476">
    <property type="entry name" value="LysM"/>
    <property type="match status" value="1"/>
</dbReference>
<dbReference type="SMART" id="SM00257">
    <property type="entry name" value="LysM"/>
    <property type="match status" value="1"/>
</dbReference>
<evidence type="ECO:0000313" key="3">
    <source>
        <dbReference type="EMBL" id="MBB6000401.1"/>
    </source>
</evidence>
<evidence type="ECO:0000259" key="2">
    <source>
        <dbReference type="PROSITE" id="PS51782"/>
    </source>
</evidence>
<dbReference type="PROSITE" id="PS51782">
    <property type="entry name" value="LYSM"/>
    <property type="match status" value="1"/>
</dbReference>
<dbReference type="InterPro" id="IPR036779">
    <property type="entry name" value="LysM_dom_sf"/>
</dbReference>